<dbReference type="InterPro" id="IPR033468">
    <property type="entry name" value="Metaxin_GST"/>
</dbReference>
<evidence type="ECO:0000259" key="2">
    <source>
        <dbReference type="Pfam" id="PF17172"/>
    </source>
</evidence>
<dbReference type="SFLD" id="SFLDG01180">
    <property type="entry name" value="SUF1"/>
    <property type="match status" value="1"/>
</dbReference>
<keyword evidence="4" id="KW-1185">Reference proteome</keyword>
<evidence type="ECO:0000313" key="4">
    <source>
        <dbReference type="Proteomes" id="UP000007148"/>
    </source>
</evidence>
<dbReference type="Proteomes" id="UP000007148">
    <property type="component" value="Unassembled WGS sequence"/>
</dbReference>
<dbReference type="AlphaFoldDB" id="G4TBG4"/>
<dbReference type="InterPro" id="IPR040079">
    <property type="entry name" value="Glutathione_S-Trfase"/>
</dbReference>
<dbReference type="EMBL" id="CAFZ01000037">
    <property type="protein sequence ID" value="CCA68639.1"/>
    <property type="molecule type" value="Genomic_DNA"/>
</dbReference>
<accession>G4TBG4</accession>
<dbReference type="GO" id="GO:0016740">
    <property type="term" value="F:transferase activity"/>
    <property type="evidence" value="ECO:0007669"/>
    <property type="project" value="UniProtKB-KW"/>
</dbReference>
<comment type="caution">
    <text evidence="3">The sequence shown here is derived from an EMBL/GenBank/DDBJ whole genome shotgun (WGS) entry which is preliminary data.</text>
</comment>
<keyword evidence="3" id="KW-0808">Transferase</keyword>
<sequence length="252" mass="29092">MDSSKHANSAKKLSVLRFAADPNEFCSSPFVNKLEALLKFSGYPVQVERGDIMKMPRKLLPALKIDEEIVPDSEFAYDTCVVRGIAECLDYKVHLTDKEQAITIAIRALVETNLVEAMSYERWIEHWYETRDLYLVDIPAMVRPPVAYWLVYRPTMSRFYGTGYARLSDEERRTKVKKEIDALSAFVPSTGYILGKSAPTRIDACVHGFLSANLRCGQLVPRLIEEIYRHDNLIQYYRRITAEFWPERKQLA</sequence>
<dbReference type="OMA" id="YERWIEH"/>
<organism evidence="3 4">
    <name type="scientific">Serendipita indica (strain DSM 11827)</name>
    <name type="common">Root endophyte fungus</name>
    <name type="synonym">Piriformospora indica</name>
    <dbReference type="NCBI Taxonomy" id="1109443"/>
    <lineage>
        <taxon>Eukaryota</taxon>
        <taxon>Fungi</taxon>
        <taxon>Dikarya</taxon>
        <taxon>Basidiomycota</taxon>
        <taxon>Agaricomycotina</taxon>
        <taxon>Agaricomycetes</taxon>
        <taxon>Sebacinales</taxon>
        <taxon>Serendipitaceae</taxon>
        <taxon>Serendipita</taxon>
    </lineage>
</organism>
<evidence type="ECO:0000313" key="3">
    <source>
        <dbReference type="EMBL" id="CCA68639.1"/>
    </source>
</evidence>
<feature type="domain" description="Thioredoxin-like fold" evidence="2">
    <location>
        <begin position="29"/>
        <end position="125"/>
    </location>
</feature>
<dbReference type="InterPro" id="IPR050931">
    <property type="entry name" value="Mito_Protein_Transport_Metaxin"/>
</dbReference>
<dbReference type="SFLD" id="SFLDS00019">
    <property type="entry name" value="Glutathione_Transferase_(cytos"/>
    <property type="match status" value="1"/>
</dbReference>
<proteinExistence type="predicted"/>
<dbReference type="OrthoDB" id="5809458at2759"/>
<dbReference type="Pfam" id="PF17172">
    <property type="entry name" value="GST_N_4"/>
    <property type="match status" value="1"/>
</dbReference>
<protein>
    <submittedName>
        <fullName evidence="3">Related to glutathione S-transferase, putative-Talaromyces stipitatus</fullName>
    </submittedName>
</protein>
<evidence type="ECO:0000259" key="1">
    <source>
        <dbReference type="Pfam" id="PF17171"/>
    </source>
</evidence>
<dbReference type="eggNOG" id="KOG4244">
    <property type="taxonomic scope" value="Eukaryota"/>
</dbReference>
<gene>
    <name evidence="3" type="ORF">PIIN_02504</name>
</gene>
<dbReference type="PANTHER" id="PTHR12289:SF41">
    <property type="entry name" value="FAILED AXON CONNECTIONS-RELATED"/>
    <property type="match status" value="1"/>
</dbReference>
<dbReference type="InterPro" id="IPR012336">
    <property type="entry name" value="Thioredoxin-like_fold"/>
</dbReference>
<dbReference type="PANTHER" id="PTHR12289">
    <property type="entry name" value="METAXIN RELATED"/>
    <property type="match status" value="1"/>
</dbReference>
<dbReference type="GO" id="GO:0005737">
    <property type="term" value="C:cytoplasm"/>
    <property type="evidence" value="ECO:0007669"/>
    <property type="project" value="TreeGrafter"/>
</dbReference>
<dbReference type="Pfam" id="PF17171">
    <property type="entry name" value="GST_C_6"/>
    <property type="match status" value="1"/>
</dbReference>
<name>G4TBG4_SERID</name>
<feature type="domain" description="Metaxin glutathione S-transferase" evidence="1">
    <location>
        <begin position="177"/>
        <end position="240"/>
    </location>
</feature>
<dbReference type="HOGENOM" id="CLU_044137_1_2_1"/>
<dbReference type="InParanoid" id="G4TBG4"/>
<reference evidence="3 4" key="1">
    <citation type="journal article" date="2011" name="PLoS Pathog.">
        <title>Endophytic Life Strategies Decoded by Genome and Transcriptome Analyses of the Mutualistic Root Symbiont Piriformospora indica.</title>
        <authorList>
            <person name="Zuccaro A."/>
            <person name="Lahrmann U."/>
            <person name="Guldener U."/>
            <person name="Langen G."/>
            <person name="Pfiffi S."/>
            <person name="Biedenkopf D."/>
            <person name="Wong P."/>
            <person name="Samans B."/>
            <person name="Grimm C."/>
            <person name="Basiewicz M."/>
            <person name="Murat C."/>
            <person name="Martin F."/>
            <person name="Kogel K.H."/>
        </authorList>
    </citation>
    <scope>NUCLEOTIDE SEQUENCE [LARGE SCALE GENOMIC DNA]</scope>
    <source>
        <strain evidence="3 4">DSM 11827</strain>
    </source>
</reference>